<dbReference type="RefSeq" id="WP_164650534.1">
    <property type="nucleotide sequence ID" value="NZ_CP047476.1"/>
</dbReference>
<dbReference type="GO" id="GO:0008671">
    <property type="term" value="F:2-dehydro-3-deoxygalactonokinase activity"/>
    <property type="evidence" value="ECO:0007669"/>
    <property type="project" value="InterPro"/>
</dbReference>
<name>A0A7Z2T7D3_9VIBR</name>
<dbReference type="InterPro" id="IPR042258">
    <property type="entry name" value="DGOK_N"/>
</dbReference>
<dbReference type="Gene3D" id="3.30.420.310">
    <property type="entry name" value="2-keto-3-deoxy-galactonokinase, C-terminal domain"/>
    <property type="match status" value="1"/>
</dbReference>
<protein>
    <recommendedName>
        <fullName evidence="3">2-dehydro-3-deoxygalactonokinase</fullName>
    </recommendedName>
</protein>
<proteinExistence type="predicted"/>
<organism evidence="1 2">
    <name type="scientific">Vibrio astriarenae</name>
    <dbReference type="NCBI Taxonomy" id="1481923"/>
    <lineage>
        <taxon>Bacteria</taxon>
        <taxon>Pseudomonadati</taxon>
        <taxon>Pseudomonadota</taxon>
        <taxon>Gammaproteobacteria</taxon>
        <taxon>Vibrionales</taxon>
        <taxon>Vibrionaceae</taxon>
        <taxon>Vibrio</taxon>
    </lineage>
</organism>
<dbReference type="CDD" id="cd24012">
    <property type="entry name" value="ASKHA_NBD_KDGal-kinase"/>
    <property type="match status" value="1"/>
</dbReference>
<dbReference type="InterPro" id="IPR007729">
    <property type="entry name" value="DGOK"/>
</dbReference>
<sequence>MGDALNEVAWLIIDWGTTNFRAFAMAQDGREIDRIEKHIGLLSIQHGQFSQALEQVLSGWITDYRKLPIFMAGMVGSQQGWHDVPYVTTPAKIGDVANNAFTFDLEWGAKASIYPGVKHKNAQSQFDVMRGEEVQLIGARALLATDNFHAVLPGTHSKYAHVTDGVIQSFSTYMTGEMYSVLSKHTILGKDLSPAKAEFDSVAFLKGVEESSVESLTNQLFLARTHRLFKQLNSDDVLDYLSGLLIGHEVKSIIGLINCRKEPLNLIGSYQLSKKYEMALNSLGFISQVLDGEECFIEGMKQLERELEHEEMDILS</sequence>
<evidence type="ECO:0000313" key="2">
    <source>
        <dbReference type="Proteomes" id="UP000464262"/>
    </source>
</evidence>
<dbReference type="GO" id="GO:0034194">
    <property type="term" value="P:D-galactonate catabolic process"/>
    <property type="evidence" value="ECO:0007669"/>
    <property type="project" value="InterPro"/>
</dbReference>
<dbReference type="Pfam" id="PF05035">
    <property type="entry name" value="DGOK"/>
    <property type="match status" value="1"/>
</dbReference>
<dbReference type="Gene3D" id="3.30.420.300">
    <property type="entry name" value="2-keto-3-deoxy-galactonokinase, substrate binding domain"/>
    <property type="match status" value="1"/>
</dbReference>
<accession>A0A7Z2T7D3</accession>
<dbReference type="AlphaFoldDB" id="A0A7Z2T7D3"/>
<evidence type="ECO:0000313" key="1">
    <source>
        <dbReference type="EMBL" id="QIA65635.1"/>
    </source>
</evidence>
<gene>
    <name evidence="1" type="ORF">GT360_19105</name>
</gene>
<dbReference type="InterPro" id="IPR042257">
    <property type="entry name" value="DGOK_C"/>
</dbReference>
<dbReference type="Proteomes" id="UP000464262">
    <property type="component" value="Chromosome 2"/>
</dbReference>
<evidence type="ECO:0008006" key="3">
    <source>
        <dbReference type="Google" id="ProtNLM"/>
    </source>
</evidence>
<keyword evidence="2" id="KW-1185">Reference proteome</keyword>
<reference evidence="1 2" key="1">
    <citation type="submission" date="2020-01" db="EMBL/GenBank/DDBJ databases">
        <title>Whole genome and functional gene identification of agarase of Vibrio HN897.</title>
        <authorList>
            <person name="Liu Y."/>
            <person name="Zhao Z."/>
        </authorList>
    </citation>
    <scope>NUCLEOTIDE SEQUENCE [LARGE SCALE GENOMIC DNA]</scope>
    <source>
        <strain evidence="1 2">HN897</strain>
    </source>
</reference>
<dbReference type="KEGG" id="vas:GT360_19105"/>
<dbReference type="EMBL" id="CP047476">
    <property type="protein sequence ID" value="QIA65635.1"/>
    <property type="molecule type" value="Genomic_DNA"/>
</dbReference>